<dbReference type="AlphaFoldDB" id="A0AAP0DIL4"/>
<evidence type="ECO:0000259" key="2">
    <source>
        <dbReference type="Pfam" id="PF13960"/>
    </source>
</evidence>
<proteinExistence type="predicted"/>
<name>A0AAP0DIL4_9ASTR</name>
<feature type="domain" description="DUF4216" evidence="1">
    <location>
        <begin position="895"/>
        <end position="968"/>
    </location>
</feature>
<accession>A0AAP0DIL4</accession>
<dbReference type="Pfam" id="PF13952">
    <property type="entry name" value="DUF4216"/>
    <property type="match status" value="1"/>
</dbReference>
<feature type="domain" description="Transposase-associated" evidence="3">
    <location>
        <begin position="3"/>
        <end position="77"/>
    </location>
</feature>
<dbReference type="InterPro" id="IPR025312">
    <property type="entry name" value="DUF4216"/>
</dbReference>
<dbReference type="PANTHER" id="PTHR48258">
    <property type="entry name" value="DUF4218 DOMAIN-CONTAINING PROTEIN-RELATED"/>
    <property type="match status" value="1"/>
</dbReference>
<dbReference type="InterPro" id="IPR025452">
    <property type="entry name" value="DUF4218"/>
</dbReference>
<evidence type="ECO:0008006" key="6">
    <source>
        <dbReference type="Google" id="ProtNLM"/>
    </source>
</evidence>
<protein>
    <recommendedName>
        <fullName evidence="6">Transposase</fullName>
    </recommendedName>
</protein>
<feature type="domain" description="DUF4218" evidence="2">
    <location>
        <begin position="597"/>
        <end position="708"/>
    </location>
</feature>
<dbReference type="Pfam" id="PF13963">
    <property type="entry name" value="Transpos_assoc"/>
    <property type="match status" value="1"/>
</dbReference>
<dbReference type="InterPro" id="IPR029480">
    <property type="entry name" value="Transpos_assoc"/>
</dbReference>
<evidence type="ECO:0000313" key="5">
    <source>
        <dbReference type="Proteomes" id="UP001408789"/>
    </source>
</evidence>
<evidence type="ECO:0000259" key="1">
    <source>
        <dbReference type="Pfam" id="PF13952"/>
    </source>
</evidence>
<keyword evidence="5" id="KW-1185">Reference proteome</keyword>
<evidence type="ECO:0000259" key="3">
    <source>
        <dbReference type="Pfam" id="PF13963"/>
    </source>
</evidence>
<gene>
    <name evidence="4" type="ORF">SSX86_007676</name>
</gene>
<reference evidence="4 5" key="1">
    <citation type="submission" date="2024-04" db="EMBL/GenBank/DDBJ databases">
        <title>The reference genome of an endangered Asteraceae, Deinandra increscens subsp. villosa, native to the Central Coast of California.</title>
        <authorList>
            <person name="Guilliams M."/>
            <person name="Hasenstab-Lehman K."/>
            <person name="Meyer R."/>
            <person name="Mcevoy S."/>
        </authorList>
    </citation>
    <scope>NUCLEOTIDE SEQUENCE [LARGE SCALE GENOMIC DNA]</scope>
    <source>
        <tissue evidence="4">Leaf</tissue>
    </source>
</reference>
<evidence type="ECO:0000313" key="4">
    <source>
        <dbReference type="EMBL" id="KAK9073352.1"/>
    </source>
</evidence>
<dbReference type="Pfam" id="PF02992">
    <property type="entry name" value="Transposase_21"/>
    <property type="match status" value="1"/>
</dbReference>
<comment type="caution">
    <text evidence="4">The sequence shown here is derived from an EMBL/GenBank/DDBJ whole genome shotgun (WGS) entry which is preliminary data.</text>
</comment>
<dbReference type="PANTHER" id="PTHR48258:SF15">
    <property type="entry name" value="OS02G0543900 PROTEIN"/>
    <property type="match status" value="1"/>
</dbReference>
<sequence length="1033" mass="118988">MDRSWMYHAPRYSQTFVNGVQTFLNFAFERTSVNGEKIVCPCTKCMNMKYQSRQSVLDHLICSGFQPDYLKWVYHGEGATSASTGATLNEEIRDLLYDAFEPEGGSGGETHDNVSNYSQEANNRGSKFDYLIKEAEEKEKDEVCSFCGSSRWKVHEANPNHEATPPKKKAAKILRWFPLKPRLQRLFMSSKTSDHMRWHHTERIKDGKLRHPANALVWKDFDEKFPEFASDPRNVRLALASDGFNPFRTMNVAHSIWPVFLIPYNLPPWLVMKQPNIILSLIIPGPKGPGNKIDVYMQPLIKELKELWDDGINTFDASTKQYFQMKASIISTISDFPGYANLSGWSTKGEIACPICGFDTDSKWLTHGRKWCYMCHRRWLPTDHRWRSDNRSFVGQQPDGMEFRDAPRPHSGDEVLQEVDGMEFCVENVARGPWKKKSIFFMLPYWEHLLLRHNLDVMHIEKNVCDNIVGTILGQEEKSKDNYKTRLDLQEMGIRKELHPKKRPKSNITFMPKACYQMSRGEKTEFLKTLKSIKPPDEFSSNISRCVQLNERKLMGMKSYDCHMLMQEYFPIALRGTLPDHVSSAIIELCSFFKAICYKDLCEVDLQILESKVSLTLCKLEKIFPPSFFTVMVHLVIHLTREVRLGGPVAFRWMYPVERDLLKLKLFVHNRAHPEGSIAEGYLAEESLTFCSRYLSNVETVFTRATRNDDEGYQNDIEESNNLCPGRAIGRNLHLGVSIQKRKRSSDSEIDDKSLTQAHRYVLFNIESVTSFREEHQRIVKQQHGRRKQGYELTKIQGQQFADWFKRRVARMEEQGVEVTEEIKWLARGPLKSVKRNSGYFVKGYRFHTKSREKSLKTQNSGVVVTVEGESYASSRDRRLVHGVTNYYGKLNDIIEINYSGQLRVVLFKCDWVDINKGCKIDNGVTLVNFSYKTHTGASLADDPYALASQVDKVFYVTDPKNKDWEVVRHVKVRDVFDMGGVHDQVGPSMNDATFNVPNLHTIGDDGEDGIDVTPEMEHGVELEENEDGSVLF</sequence>
<dbReference type="Proteomes" id="UP001408789">
    <property type="component" value="Unassembled WGS sequence"/>
</dbReference>
<dbReference type="Pfam" id="PF13960">
    <property type="entry name" value="DUF4218"/>
    <property type="match status" value="1"/>
</dbReference>
<organism evidence="4 5">
    <name type="scientific">Deinandra increscens subsp. villosa</name>
    <dbReference type="NCBI Taxonomy" id="3103831"/>
    <lineage>
        <taxon>Eukaryota</taxon>
        <taxon>Viridiplantae</taxon>
        <taxon>Streptophyta</taxon>
        <taxon>Embryophyta</taxon>
        <taxon>Tracheophyta</taxon>
        <taxon>Spermatophyta</taxon>
        <taxon>Magnoliopsida</taxon>
        <taxon>eudicotyledons</taxon>
        <taxon>Gunneridae</taxon>
        <taxon>Pentapetalae</taxon>
        <taxon>asterids</taxon>
        <taxon>campanulids</taxon>
        <taxon>Asterales</taxon>
        <taxon>Asteraceae</taxon>
        <taxon>Asteroideae</taxon>
        <taxon>Heliantheae alliance</taxon>
        <taxon>Madieae</taxon>
        <taxon>Madiinae</taxon>
        <taxon>Deinandra</taxon>
    </lineage>
</organism>
<dbReference type="EMBL" id="JBCNJP010000009">
    <property type="protein sequence ID" value="KAK9073352.1"/>
    <property type="molecule type" value="Genomic_DNA"/>
</dbReference>
<dbReference type="InterPro" id="IPR004242">
    <property type="entry name" value="Transposase_21"/>
</dbReference>